<keyword evidence="1" id="KW-0732">Signal</keyword>
<keyword evidence="3" id="KW-1185">Reference proteome</keyword>
<proteinExistence type="predicted"/>
<dbReference type="OrthoDB" id="1141916at2"/>
<feature type="chain" id="PRO_5013334848" evidence="1">
    <location>
        <begin position="20"/>
        <end position="301"/>
    </location>
</feature>
<dbReference type="NCBIfam" id="TIGR03523">
    <property type="entry name" value="GldN"/>
    <property type="match status" value="1"/>
</dbReference>
<dbReference type="Pfam" id="PF19841">
    <property type="entry name" value="GldN"/>
    <property type="match status" value="1"/>
</dbReference>
<dbReference type="Proteomes" id="UP000243197">
    <property type="component" value="Chromosome"/>
</dbReference>
<protein>
    <submittedName>
        <fullName evidence="2">Gliding motility protein GldO</fullName>
    </submittedName>
</protein>
<evidence type="ECO:0000313" key="2">
    <source>
        <dbReference type="EMBL" id="BAV95441.1"/>
    </source>
</evidence>
<reference evidence="2 3" key="1">
    <citation type="submission" date="2014-03" db="EMBL/GenBank/DDBJ databases">
        <title>complete genome sequence of Flavobacteriaceae bacterium JBKA-6.</title>
        <authorList>
            <person name="Takano T."/>
            <person name="Nakamura Y."/>
            <person name="Takuma S."/>
            <person name="Yasuike M."/>
            <person name="Matsuyama T."/>
            <person name="Sakai T."/>
            <person name="Fujiwara A."/>
            <person name="Kimoto K."/>
            <person name="Fukuda Y."/>
            <person name="Kondo H."/>
            <person name="Hirono I."/>
            <person name="Nakayasu C."/>
        </authorList>
    </citation>
    <scope>NUCLEOTIDE SEQUENCE [LARGE SCALE GENOMIC DNA]</scope>
    <source>
        <strain evidence="2 3">JBKA-6</strain>
    </source>
</reference>
<feature type="signal peptide" evidence="1">
    <location>
        <begin position="1"/>
        <end position="19"/>
    </location>
</feature>
<dbReference type="KEGG" id="ise:JBKA6_1428"/>
<evidence type="ECO:0000313" key="3">
    <source>
        <dbReference type="Proteomes" id="UP000243197"/>
    </source>
</evidence>
<sequence length="301" mass="35490">MKKNTVVAILFLCTCNSFSQNILNRVSPNVEEETNKKNEGASTSVEGKLLEPYKYPYVDDRDIYWSTVVWERIELSEKKNFQLYFPTDTTKIDKRRISLFDALLRGVYNKSIKEVYSSEYFLPEHKLTLEEVKDNLNKLDTLPKGFEQLNAGEPISKEFIDKLSIVAADIVSYKIKGMWYFNKKMGELKYRILAICPVGPDVSEKKSENPDLVELFWVWYSDARKDLYNTVVFNPNNKSSHYNFDDILNSRRFSSVIYKEENTYEDRGINDYIKENATLQLIESERIKERVRNFELDVWQY</sequence>
<dbReference type="EMBL" id="AP014564">
    <property type="protein sequence ID" value="BAV95441.1"/>
    <property type="molecule type" value="Genomic_DNA"/>
</dbReference>
<evidence type="ECO:0000256" key="1">
    <source>
        <dbReference type="SAM" id="SignalP"/>
    </source>
</evidence>
<dbReference type="RefSeq" id="WP_096687227.1">
    <property type="nucleotide sequence ID" value="NZ_AP014564.1"/>
</dbReference>
<gene>
    <name evidence="2" type="ORF">JBKA6_1428</name>
</gene>
<organism evidence="2 3">
    <name type="scientific">Ichthyobacterium seriolicida</name>
    <dbReference type="NCBI Taxonomy" id="242600"/>
    <lineage>
        <taxon>Bacteria</taxon>
        <taxon>Pseudomonadati</taxon>
        <taxon>Bacteroidota</taxon>
        <taxon>Flavobacteriia</taxon>
        <taxon>Flavobacteriales</taxon>
        <taxon>Ichthyobacteriaceae</taxon>
        <taxon>Ichthyobacterium</taxon>
    </lineage>
</organism>
<dbReference type="AlphaFoldDB" id="A0A1J1DZV6"/>
<name>A0A1J1DZV6_9FLAO</name>
<accession>A0A1J1DZV6</accession>
<dbReference type="InterPro" id="IPR019847">
    <property type="entry name" value="Gliding_motility_assoc_GldN"/>
</dbReference>